<gene>
    <name evidence="1" type="ORF">JR347_12825</name>
</gene>
<evidence type="ECO:0000313" key="2">
    <source>
        <dbReference type="Proteomes" id="UP000662783"/>
    </source>
</evidence>
<keyword evidence="2" id="KW-1185">Reference proteome</keyword>
<evidence type="ECO:0000313" key="1">
    <source>
        <dbReference type="EMBL" id="QSE96480.1"/>
    </source>
</evidence>
<dbReference type="AlphaFoldDB" id="A0A974WEP1"/>
<sequence length="86" mass="9659">MTETEVQEIIKDIPVGSKLEIIKKDGTILDVVLSSHDTNAVEEKNYDSLTVPHLPPALIVQGRRWGVYRMEIDEISNIAVLETKKS</sequence>
<dbReference type="Proteomes" id="UP000662783">
    <property type="component" value="Chromosome"/>
</dbReference>
<dbReference type="EMBL" id="CP070608">
    <property type="protein sequence ID" value="QSE96480.1"/>
    <property type="molecule type" value="Genomic_DNA"/>
</dbReference>
<name>A0A974WEP1_9BACT</name>
<dbReference type="RefSeq" id="WP_205720996.1">
    <property type="nucleotide sequence ID" value="NZ_CP070608.1"/>
</dbReference>
<dbReference type="KEGG" id="fuv:JR347_12825"/>
<protein>
    <submittedName>
        <fullName evidence="1">Uncharacterized protein</fullName>
    </submittedName>
</protein>
<accession>A0A974WEP1</accession>
<reference evidence="1" key="1">
    <citation type="submission" date="2021-02" db="EMBL/GenBank/DDBJ databases">
        <title>Fulvivirga sp. S481 isolated from sea water.</title>
        <authorList>
            <person name="Bae S.S."/>
            <person name="Baek K."/>
        </authorList>
    </citation>
    <scope>NUCLEOTIDE SEQUENCE</scope>
    <source>
        <strain evidence="1">S481</strain>
    </source>
</reference>
<proteinExistence type="predicted"/>
<organism evidence="1 2">
    <name type="scientific">Fulvivirga lutea</name>
    <dbReference type="NCBI Taxonomy" id="2810512"/>
    <lineage>
        <taxon>Bacteria</taxon>
        <taxon>Pseudomonadati</taxon>
        <taxon>Bacteroidota</taxon>
        <taxon>Cytophagia</taxon>
        <taxon>Cytophagales</taxon>
        <taxon>Fulvivirgaceae</taxon>
        <taxon>Fulvivirga</taxon>
    </lineage>
</organism>